<dbReference type="EMBL" id="JASCZI010060736">
    <property type="protein sequence ID" value="MED6135650.1"/>
    <property type="molecule type" value="Genomic_DNA"/>
</dbReference>
<evidence type="ECO:0000256" key="1">
    <source>
        <dbReference type="ARBA" id="ARBA00006643"/>
    </source>
</evidence>
<dbReference type="Gene3D" id="1.25.40.10">
    <property type="entry name" value="Tetratricopeptide repeat domain"/>
    <property type="match status" value="1"/>
</dbReference>
<feature type="domain" description="DYW" evidence="4">
    <location>
        <begin position="186"/>
        <end position="283"/>
    </location>
</feature>
<dbReference type="Proteomes" id="UP001341840">
    <property type="component" value="Unassembled WGS sequence"/>
</dbReference>
<evidence type="ECO:0000313" key="6">
    <source>
        <dbReference type="Proteomes" id="UP001341840"/>
    </source>
</evidence>
<dbReference type="PANTHER" id="PTHR47926">
    <property type="entry name" value="PENTATRICOPEPTIDE REPEAT-CONTAINING PROTEIN"/>
    <property type="match status" value="1"/>
</dbReference>
<gene>
    <name evidence="5" type="ORF">PIB30_048692</name>
</gene>
<organism evidence="5 6">
    <name type="scientific">Stylosanthes scabra</name>
    <dbReference type="NCBI Taxonomy" id="79078"/>
    <lineage>
        <taxon>Eukaryota</taxon>
        <taxon>Viridiplantae</taxon>
        <taxon>Streptophyta</taxon>
        <taxon>Embryophyta</taxon>
        <taxon>Tracheophyta</taxon>
        <taxon>Spermatophyta</taxon>
        <taxon>Magnoliopsida</taxon>
        <taxon>eudicotyledons</taxon>
        <taxon>Gunneridae</taxon>
        <taxon>Pentapetalae</taxon>
        <taxon>rosids</taxon>
        <taxon>fabids</taxon>
        <taxon>Fabales</taxon>
        <taxon>Fabaceae</taxon>
        <taxon>Papilionoideae</taxon>
        <taxon>50 kb inversion clade</taxon>
        <taxon>dalbergioids sensu lato</taxon>
        <taxon>Dalbergieae</taxon>
        <taxon>Pterocarpus clade</taxon>
        <taxon>Stylosanthes</taxon>
    </lineage>
</organism>
<dbReference type="Pfam" id="PF14432">
    <property type="entry name" value="DYW_deaminase"/>
    <property type="match status" value="1"/>
</dbReference>
<sequence>MNMHPVAKTFVSLLSACSHVGLVDQGVKIFNSMSDDHGIVPELSHYACMVDLYGRAGQLSKAEDLIRKMPMKPGSEIWCSLLASCWKYGETHLAKLAADKFTELAPNSSFGYVQMSKIYSSAGRFAEARLVKKKMRDSKVRREPGLSWVQVGMRVHEFCSDGQRHPERLAILSRLEILVGELKEIGYAPEINQVALYDTEMEHKEDQLLHHTEKMALVSAIMNEEKFPLGGNVVKIMKNLRICMDCHNFMKLASYHLQKEITVRDTNRFHHFKHGACSCNDYW</sequence>
<proteinExistence type="inferred from homology"/>
<dbReference type="InterPro" id="IPR002885">
    <property type="entry name" value="PPR_rpt"/>
</dbReference>
<dbReference type="InterPro" id="IPR046848">
    <property type="entry name" value="E_motif"/>
</dbReference>
<dbReference type="Pfam" id="PF20431">
    <property type="entry name" value="E_motif"/>
    <property type="match status" value="1"/>
</dbReference>
<dbReference type="Pfam" id="PF01535">
    <property type="entry name" value="PPR"/>
    <property type="match status" value="2"/>
</dbReference>
<accession>A0ABU6SHR4</accession>
<feature type="signal peptide" evidence="3">
    <location>
        <begin position="1"/>
        <end position="18"/>
    </location>
</feature>
<keyword evidence="6" id="KW-1185">Reference proteome</keyword>
<name>A0ABU6SHR4_9FABA</name>
<evidence type="ECO:0000259" key="4">
    <source>
        <dbReference type="Pfam" id="PF14432"/>
    </source>
</evidence>
<evidence type="ECO:0000313" key="5">
    <source>
        <dbReference type="EMBL" id="MED6135650.1"/>
    </source>
</evidence>
<comment type="similarity">
    <text evidence="1">Belongs to the PPR family. PCMP-H subfamily.</text>
</comment>
<dbReference type="InterPro" id="IPR032867">
    <property type="entry name" value="DYW_dom"/>
</dbReference>
<dbReference type="InterPro" id="IPR046960">
    <property type="entry name" value="PPR_At4g14850-like_plant"/>
</dbReference>
<evidence type="ECO:0000256" key="3">
    <source>
        <dbReference type="SAM" id="SignalP"/>
    </source>
</evidence>
<protein>
    <recommendedName>
        <fullName evidence="4">DYW domain-containing protein</fullName>
    </recommendedName>
</protein>
<dbReference type="InterPro" id="IPR011990">
    <property type="entry name" value="TPR-like_helical_dom_sf"/>
</dbReference>
<evidence type="ECO:0000256" key="2">
    <source>
        <dbReference type="ARBA" id="ARBA00022737"/>
    </source>
</evidence>
<dbReference type="NCBIfam" id="TIGR00756">
    <property type="entry name" value="PPR"/>
    <property type="match status" value="2"/>
</dbReference>
<keyword evidence="3" id="KW-0732">Signal</keyword>
<feature type="chain" id="PRO_5045922364" description="DYW domain-containing protein" evidence="3">
    <location>
        <begin position="19"/>
        <end position="283"/>
    </location>
</feature>
<reference evidence="5 6" key="1">
    <citation type="journal article" date="2023" name="Plants (Basel)">
        <title>Bridging the Gap: Combining Genomics and Transcriptomics Approaches to Understand Stylosanthes scabra, an Orphan Legume from the Brazilian Caatinga.</title>
        <authorList>
            <person name="Ferreira-Neto J.R.C."/>
            <person name="da Silva M.D."/>
            <person name="Binneck E."/>
            <person name="de Melo N.F."/>
            <person name="da Silva R.H."/>
            <person name="de Melo A.L.T.M."/>
            <person name="Pandolfi V."/>
            <person name="Bustamante F.O."/>
            <person name="Brasileiro-Vidal A.C."/>
            <person name="Benko-Iseppon A.M."/>
        </authorList>
    </citation>
    <scope>NUCLEOTIDE SEQUENCE [LARGE SCALE GENOMIC DNA]</scope>
    <source>
        <tissue evidence="5">Leaves</tissue>
    </source>
</reference>
<dbReference type="PANTHER" id="PTHR47926:SF382">
    <property type="entry name" value="PENTACOTRIPEPTIDE-REPEAT REGION OF PRORP DOMAIN-CONTAINING PROTEIN"/>
    <property type="match status" value="1"/>
</dbReference>
<comment type="caution">
    <text evidence="5">The sequence shown here is derived from an EMBL/GenBank/DDBJ whole genome shotgun (WGS) entry which is preliminary data.</text>
</comment>
<keyword evidence="2" id="KW-0677">Repeat</keyword>